<evidence type="ECO:0000313" key="7">
    <source>
        <dbReference type="EMBL" id="AAW46239.2"/>
    </source>
</evidence>
<evidence type="ECO:0000259" key="6">
    <source>
        <dbReference type="PROSITE" id="PS50071"/>
    </source>
</evidence>
<dbReference type="GO" id="GO:0000978">
    <property type="term" value="F:RNA polymerase II cis-regulatory region sequence-specific DNA binding"/>
    <property type="evidence" value="ECO:0000318"/>
    <property type="project" value="GO_Central"/>
</dbReference>
<dbReference type="KEGG" id="cne:CNK00090"/>
<feature type="compositionally biased region" description="Polar residues" evidence="5">
    <location>
        <begin position="745"/>
        <end position="761"/>
    </location>
</feature>
<feature type="compositionally biased region" description="Polar residues" evidence="5">
    <location>
        <begin position="661"/>
        <end position="671"/>
    </location>
</feature>
<name>Q5KA02_CRYD1</name>
<evidence type="ECO:0000256" key="1">
    <source>
        <dbReference type="ARBA" id="ARBA00023125"/>
    </source>
</evidence>
<dbReference type="GO" id="GO:0030154">
    <property type="term" value="P:cell differentiation"/>
    <property type="evidence" value="ECO:0000318"/>
    <property type="project" value="GO_Central"/>
</dbReference>
<reference evidence="7 8" key="1">
    <citation type="journal article" date="2005" name="Science">
        <title>The genome of the basidiomycetous yeast and human pathogen Cryptococcus neoformans.</title>
        <authorList>
            <person name="Loftus B.J."/>
            <person name="Fung E."/>
            <person name="Roncaglia P."/>
            <person name="Rowley D."/>
            <person name="Amedeo P."/>
            <person name="Bruno D."/>
            <person name="Vamathevan J."/>
            <person name="Miranda M."/>
            <person name="Anderson I.J."/>
            <person name="Fraser J.A."/>
            <person name="Allen J.E."/>
            <person name="Bosdet I.E."/>
            <person name="Brent M.R."/>
            <person name="Chiu R."/>
            <person name="Doering T.L."/>
            <person name="Donlin M.J."/>
            <person name="D'Souza C.A."/>
            <person name="Fox D.S."/>
            <person name="Grinberg V."/>
            <person name="Fu J."/>
            <person name="Fukushima M."/>
            <person name="Haas B.J."/>
            <person name="Huang J.C."/>
            <person name="Janbon G."/>
            <person name="Jones S.J."/>
            <person name="Koo H.L."/>
            <person name="Krzywinski M.I."/>
            <person name="Kwon-Chung J.K."/>
            <person name="Lengeler K.B."/>
            <person name="Maiti R."/>
            <person name="Marra M.A."/>
            <person name="Marra R.E."/>
            <person name="Mathewson C.A."/>
            <person name="Mitchell T.G."/>
            <person name="Pertea M."/>
            <person name="Riggs F.R."/>
            <person name="Salzberg S.L."/>
            <person name="Schein J.E."/>
            <person name="Shvartsbeyn A."/>
            <person name="Shin H."/>
            <person name="Shumway M."/>
            <person name="Specht C.A."/>
            <person name="Suh B.B."/>
            <person name="Tenney A."/>
            <person name="Utterback T.R."/>
            <person name="Wickes B.L."/>
            <person name="Wortman J.R."/>
            <person name="Wye N.H."/>
            <person name="Kronstad J.W."/>
            <person name="Lodge J.K."/>
            <person name="Heitman J."/>
            <person name="Davis R.W."/>
            <person name="Fraser C.M."/>
            <person name="Hyman R.W."/>
        </authorList>
    </citation>
    <scope>NUCLEOTIDE SEQUENCE [LARGE SCALE GENOMIC DNA]</scope>
    <source>
        <strain evidence="8">JEC21 / ATCC MYA-565</strain>
    </source>
</reference>
<dbReference type="PaxDb" id="214684-Q5KA02"/>
<feature type="compositionally biased region" description="Low complexity" evidence="5">
    <location>
        <begin position="623"/>
        <end position="656"/>
    </location>
</feature>
<dbReference type="OrthoDB" id="2576193at2759"/>
<feature type="DNA-binding region" description="Homeobox" evidence="3">
    <location>
        <begin position="316"/>
        <end position="377"/>
    </location>
</feature>
<dbReference type="GeneID" id="3254545"/>
<dbReference type="PANTHER" id="PTHR24324">
    <property type="entry name" value="HOMEOBOX PROTEIN HHEX"/>
    <property type="match status" value="1"/>
</dbReference>
<protein>
    <recommendedName>
        <fullName evidence="6">Homeobox domain-containing protein</fullName>
    </recommendedName>
</protein>
<evidence type="ECO:0000313" key="8">
    <source>
        <dbReference type="Proteomes" id="UP000002149"/>
    </source>
</evidence>
<proteinExistence type="predicted"/>
<dbReference type="SUPFAM" id="SSF46689">
    <property type="entry name" value="Homeodomain-like"/>
    <property type="match status" value="1"/>
</dbReference>
<keyword evidence="8" id="KW-1185">Reference proteome</keyword>
<evidence type="ECO:0000256" key="5">
    <source>
        <dbReference type="SAM" id="MobiDB-lite"/>
    </source>
</evidence>
<dbReference type="InParanoid" id="Q5KA02"/>
<evidence type="ECO:0000256" key="2">
    <source>
        <dbReference type="ARBA" id="ARBA00023155"/>
    </source>
</evidence>
<dbReference type="Proteomes" id="UP000002149">
    <property type="component" value="Chromosome 11"/>
</dbReference>
<dbReference type="GO" id="GO:0005634">
    <property type="term" value="C:nucleus"/>
    <property type="evidence" value="ECO:0007669"/>
    <property type="project" value="UniProtKB-SubCell"/>
</dbReference>
<comment type="subcellular location">
    <subcellularLocation>
        <location evidence="3 4">Nucleus</location>
    </subcellularLocation>
</comment>
<dbReference type="RefSeq" id="XP_024513750.1">
    <property type="nucleotide sequence ID" value="XM_024658013.1"/>
</dbReference>
<keyword evidence="3 4" id="KW-0539">Nucleus</keyword>
<evidence type="ECO:0000256" key="3">
    <source>
        <dbReference type="PROSITE-ProRule" id="PRU00108"/>
    </source>
</evidence>
<feature type="region of interest" description="Disordered" evidence="5">
    <location>
        <begin position="730"/>
        <end position="761"/>
    </location>
</feature>
<dbReference type="PROSITE" id="PS50071">
    <property type="entry name" value="HOMEOBOX_2"/>
    <property type="match status" value="1"/>
</dbReference>
<dbReference type="InterPro" id="IPR051000">
    <property type="entry name" value="Homeobox_DNA-bind_prot"/>
</dbReference>
<feature type="region of interest" description="Disordered" evidence="5">
    <location>
        <begin position="617"/>
        <end position="683"/>
    </location>
</feature>
<feature type="region of interest" description="Disordered" evidence="5">
    <location>
        <begin position="334"/>
        <end position="422"/>
    </location>
</feature>
<feature type="region of interest" description="Disordered" evidence="5">
    <location>
        <begin position="180"/>
        <end position="200"/>
    </location>
</feature>
<feature type="compositionally biased region" description="Polar residues" evidence="5">
    <location>
        <begin position="387"/>
        <end position="396"/>
    </location>
</feature>
<dbReference type="HOGENOM" id="CLU_389797_0_0_1"/>
<organism evidence="7 8">
    <name type="scientific">Cryptococcus deneoformans (strain JEC21 / ATCC MYA-565)</name>
    <name type="common">Cryptococcus neoformans var. neoformans serotype D</name>
    <dbReference type="NCBI Taxonomy" id="214684"/>
    <lineage>
        <taxon>Eukaryota</taxon>
        <taxon>Fungi</taxon>
        <taxon>Dikarya</taxon>
        <taxon>Basidiomycota</taxon>
        <taxon>Agaricomycotina</taxon>
        <taxon>Tremellomycetes</taxon>
        <taxon>Tremellales</taxon>
        <taxon>Cryptococcaceae</taxon>
        <taxon>Cryptococcus</taxon>
        <taxon>Cryptococcus neoformans species complex</taxon>
    </lineage>
</organism>
<keyword evidence="2 3" id="KW-0371">Homeobox</keyword>
<dbReference type="SMART" id="SM00389">
    <property type="entry name" value="HOX"/>
    <property type="match status" value="1"/>
</dbReference>
<evidence type="ECO:0000256" key="4">
    <source>
        <dbReference type="RuleBase" id="RU000682"/>
    </source>
</evidence>
<dbReference type="VEuPathDB" id="FungiDB:CNK00090"/>
<feature type="compositionally biased region" description="Basic and acidic residues" evidence="5">
    <location>
        <begin position="334"/>
        <end position="359"/>
    </location>
</feature>
<accession>Q5KA02</accession>
<feature type="domain" description="Homeobox" evidence="6">
    <location>
        <begin position="314"/>
        <end position="376"/>
    </location>
</feature>
<sequence length="797" mass="85190">MVDLSALSIPQFSSLSPSDGFSPLKHAFGPSRPLSIAPSDSSSEPLTVSPAGTKTSWALISYSSCCPDNSQDIIDRSPFPTSTNFTSSFSMSQSQQNNDTYSYRMTPNTGTSQWSQSPTADNSFISSPLTKSIAFQNGLTGISPMFATFNTTSIPNASYPTAAHPINPSCPMPVRGYSASSAVHSPNRRRSSTLVTLSSPSPMTPPFNHYPYPPLHISYPSTPSSVSARNLFRQPSIPAFSENKRIFHPSPAGKTPATGAKLTQLPYEHGYEGGSQFGSGNMLGGMGMNMETGNPLSLNMFPQMNTGFRPGNGQEFKLPRFKPTKEQLEILIKSYEENKTPDGPTREALAKKLGPDVRPKTLQIWFQNRRSKSRAKERDAANIPKPLQTNSPTIKPSAQGHEKGKSGPTRSTSGGPGEMKQGGVNIERLNSLIHDDDPSLSILPITVLSIAKWTRFLTPGTGNICPDLAASIRFRSASTPSHPSPLLPTLHLYVLHTTIFRIDIPLSASVISNLQATNNPSVITDAVAVRFELGRGQVRFACWIDEEGAGWKEVGDFTGGEAGAGGRVELTGPASILLPAFSTVQQLLTNTAYPTPISSFLISGPISIHPKPINALHLPTNANTQSHSNPTSTPPSFSSPPNLTATPPLPLSSVSVDTDMMSRSHQGQQAATLAPAGHQRQRSFSQPIFPTSALISGMMPIDTSLSSTAPIDKTTRDSLTMRPSVNTTLQASAQSSFEPSPVSFIGNSGHSQTPVTGSFNGNATVLGTDQLWESPGGLSDSTSLTLNINEFELVEKK</sequence>
<gene>
    <name evidence="7" type="ordered locus">CNK00090</name>
</gene>
<dbReference type="PANTHER" id="PTHR24324:SF9">
    <property type="entry name" value="HOMEOBOX DOMAIN-CONTAINING PROTEIN"/>
    <property type="match status" value="1"/>
</dbReference>
<dbReference type="Pfam" id="PF00046">
    <property type="entry name" value="Homeodomain"/>
    <property type="match status" value="1"/>
</dbReference>
<dbReference type="CDD" id="cd00086">
    <property type="entry name" value="homeodomain"/>
    <property type="match status" value="1"/>
</dbReference>
<dbReference type="Gene3D" id="1.10.10.60">
    <property type="entry name" value="Homeodomain-like"/>
    <property type="match status" value="1"/>
</dbReference>
<dbReference type="InterPro" id="IPR009057">
    <property type="entry name" value="Homeodomain-like_sf"/>
</dbReference>
<dbReference type="InterPro" id="IPR001356">
    <property type="entry name" value="HD"/>
</dbReference>
<dbReference type="AlphaFoldDB" id="Q5KA02"/>
<dbReference type="EMBL" id="AE017351">
    <property type="protein sequence ID" value="AAW46239.2"/>
    <property type="molecule type" value="Genomic_DNA"/>
</dbReference>
<dbReference type="GO" id="GO:0006357">
    <property type="term" value="P:regulation of transcription by RNA polymerase II"/>
    <property type="evidence" value="ECO:0000318"/>
    <property type="project" value="GO_Central"/>
</dbReference>
<keyword evidence="1 3" id="KW-0238">DNA-binding</keyword>